<dbReference type="InterPro" id="IPR037185">
    <property type="entry name" value="EmrE-like"/>
</dbReference>
<evidence type="ECO:0000256" key="4">
    <source>
        <dbReference type="ARBA" id="ARBA00022989"/>
    </source>
</evidence>
<protein>
    <submittedName>
        <fullName evidence="8">EamA family transporter</fullName>
    </submittedName>
</protein>
<evidence type="ECO:0000256" key="2">
    <source>
        <dbReference type="ARBA" id="ARBA00022475"/>
    </source>
</evidence>
<gene>
    <name evidence="8" type="ORF">C1N32_02360</name>
</gene>
<feature type="transmembrane region" description="Helical" evidence="6">
    <location>
        <begin position="93"/>
        <end position="113"/>
    </location>
</feature>
<comment type="subcellular location">
    <subcellularLocation>
        <location evidence="1">Cell membrane</location>
        <topology evidence="1">Multi-pass membrane protein</topology>
    </subcellularLocation>
</comment>
<feature type="transmembrane region" description="Helical" evidence="6">
    <location>
        <begin position="67"/>
        <end position="87"/>
    </location>
</feature>
<dbReference type="PANTHER" id="PTHR32322:SF18">
    <property type="entry name" value="S-ADENOSYLMETHIONINE_S-ADENOSYLHOMOCYSTEINE TRANSPORTER"/>
    <property type="match status" value="1"/>
</dbReference>
<evidence type="ECO:0000256" key="1">
    <source>
        <dbReference type="ARBA" id="ARBA00004651"/>
    </source>
</evidence>
<evidence type="ECO:0000256" key="6">
    <source>
        <dbReference type="SAM" id="Phobius"/>
    </source>
</evidence>
<dbReference type="AlphaFoldDB" id="A0A2J8GYZ8"/>
<evidence type="ECO:0000313" key="9">
    <source>
        <dbReference type="Proteomes" id="UP000236449"/>
    </source>
</evidence>
<feature type="transmembrane region" description="Helical" evidence="6">
    <location>
        <begin position="191"/>
        <end position="210"/>
    </location>
</feature>
<evidence type="ECO:0000313" key="8">
    <source>
        <dbReference type="EMBL" id="PNI06864.1"/>
    </source>
</evidence>
<feature type="transmembrane region" description="Helical" evidence="6">
    <location>
        <begin position="222"/>
        <end position="240"/>
    </location>
</feature>
<dbReference type="InterPro" id="IPR050638">
    <property type="entry name" value="AA-Vitamin_Transporters"/>
</dbReference>
<feature type="transmembrane region" description="Helical" evidence="6">
    <location>
        <begin position="125"/>
        <end position="144"/>
    </location>
</feature>
<proteinExistence type="predicted"/>
<sequence>MLKSNTNISGIFAVVLASVFWGTTGTAASFAPDISPLAIGASAMGGGGLLLLINARKKLTKDIATLVRNYKLLLCGGAAVAVYPLAFYSSMRFSGVAIGTLISISSAPFFSVLLERLISKKSISLHWVISFIVGAIGIVLLTLGKQDSSYSAEASLLHLIGIGLGLIAALTYATYSWAARGMIERGVSSQSAMASMFGLAATLLLPSLWVTGDNLFADAKHTAVVIYMATVPMFLGYLLFGHALKQLEASTATLITQLEPAVATLFAVSLVGERFTLIGWYGLAFIVVCLLLQVVPFPTSRLAKNPAADSY</sequence>
<dbReference type="InterPro" id="IPR000620">
    <property type="entry name" value="EamA_dom"/>
</dbReference>
<reference evidence="8 9" key="1">
    <citation type="submission" date="2018-01" db="EMBL/GenBank/DDBJ databases">
        <title>Draft genome sequences of six Vibrio diazotrophicus strains isolated from deep-sea sediments of the Baltic Sea.</title>
        <authorList>
            <person name="Castillo D."/>
            <person name="Vandieken V."/>
            <person name="Chiang O."/>
            <person name="Middelboe M."/>
        </authorList>
    </citation>
    <scope>NUCLEOTIDE SEQUENCE [LARGE SCALE GENOMIC DNA]</scope>
    <source>
        <strain evidence="8 9">60.27F</strain>
    </source>
</reference>
<feature type="transmembrane region" description="Helical" evidence="6">
    <location>
        <begin position="37"/>
        <end position="55"/>
    </location>
</feature>
<dbReference type="EMBL" id="POSK01000001">
    <property type="protein sequence ID" value="PNI06864.1"/>
    <property type="molecule type" value="Genomic_DNA"/>
</dbReference>
<dbReference type="Proteomes" id="UP000236449">
    <property type="component" value="Unassembled WGS sequence"/>
</dbReference>
<dbReference type="PANTHER" id="PTHR32322">
    <property type="entry name" value="INNER MEMBRANE TRANSPORTER"/>
    <property type="match status" value="1"/>
</dbReference>
<organism evidence="8 9">
    <name type="scientific">Vibrio diazotrophicus</name>
    <dbReference type="NCBI Taxonomy" id="685"/>
    <lineage>
        <taxon>Bacteria</taxon>
        <taxon>Pseudomonadati</taxon>
        <taxon>Pseudomonadota</taxon>
        <taxon>Gammaproteobacteria</taxon>
        <taxon>Vibrionales</taxon>
        <taxon>Vibrionaceae</taxon>
        <taxon>Vibrio</taxon>
    </lineage>
</organism>
<dbReference type="GO" id="GO:0005886">
    <property type="term" value="C:plasma membrane"/>
    <property type="evidence" value="ECO:0007669"/>
    <property type="project" value="UniProtKB-SubCell"/>
</dbReference>
<keyword evidence="4 6" id="KW-1133">Transmembrane helix</keyword>
<dbReference type="Gene3D" id="1.10.3730.20">
    <property type="match status" value="1"/>
</dbReference>
<evidence type="ECO:0000256" key="5">
    <source>
        <dbReference type="ARBA" id="ARBA00023136"/>
    </source>
</evidence>
<dbReference type="OrthoDB" id="9787117at2"/>
<keyword evidence="3 6" id="KW-0812">Transmembrane</keyword>
<keyword evidence="5 6" id="KW-0472">Membrane</keyword>
<feature type="domain" description="EamA" evidence="7">
    <location>
        <begin position="9"/>
        <end position="142"/>
    </location>
</feature>
<dbReference type="SUPFAM" id="SSF103481">
    <property type="entry name" value="Multidrug resistance efflux transporter EmrE"/>
    <property type="match status" value="2"/>
</dbReference>
<accession>A0A2J8GYZ8</accession>
<evidence type="ECO:0000256" key="3">
    <source>
        <dbReference type="ARBA" id="ARBA00022692"/>
    </source>
</evidence>
<dbReference type="RefSeq" id="WP_102954815.1">
    <property type="nucleotide sequence ID" value="NZ_POSI01000014.1"/>
</dbReference>
<keyword evidence="2" id="KW-1003">Cell membrane</keyword>
<feature type="transmembrane region" description="Helical" evidence="6">
    <location>
        <begin position="278"/>
        <end position="297"/>
    </location>
</feature>
<name>A0A2J8GYZ8_VIBDI</name>
<comment type="caution">
    <text evidence="8">The sequence shown here is derived from an EMBL/GenBank/DDBJ whole genome shotgun (WGS) entry which is preliminary data.</text>
</comment>
<evidence type="ECO:0000259" key="7">
    <source>
        <dbReference type="Pfam" id="PF00892"/>
    </source>
</evidence>
<feature type="domain" description="EamA" evidence="7">
    <location>
        <begin position="160"/>
        <end position="292"/>
    </location>
</feature>
<dbReference type="Pfam" id="PF00892">
    <property type="entry name" value="EamA"/>
    <property type="match status" value="2"/>
</dbReference>
<feature type="transmembrane region" description="Helical" evidence="6">
    <location>
        <begin position="156"/>
        <end position="179"/>
    </location>
</feature>